<protein>
    <recommendedName>
        <fullName evidence="2">UPF0102 protein EY643_04545</fullName>
    </recommendedName>
</protein>
<dbReference type="EMBL" id="CP036422">
    <property type="protein sequence ID" value="QFU74970.1"/>
    <property type="molecule type" value="Genomic_DNA"/>
</dbReference>
<dbReference type="GO" id="GO:0003676">
    <property type="term" value="F:nucleic acid binding"/>
    <property type="evidence" value="ECO:0007669"/>
    <property type="project" value="InterPro"/>
</dbReference>
<sequence length="117" mass="13695">MKHLGDSYENFASQWLLDRGLRLLERNFRCKVGEIDLIALDGDQLVFVEVRARSNPRFASAVATVDRRKQRKLRLAALHYLQKTRGTTRVHCRFDVIAIEPRQFPDEPAVRWIRSAF</sequence>
<evidence type="ECO:0000313" key="4">
    <source>
        <dbReference type="Proteomes" id="UP000326287"/>
    </source>
</evidence>
<dbReference type="SUPFAM" id="SSF52980">
    <property type="entry name" value="Restriction endonuclease-like"/>
    <property type="match status" value="1"/>
</dbReference>
<dbReference type="OrthoDB" id="9794876at2"/>
<accession>A0A5P9NGN6</accession>
<dbReference type="KEGG" id="halc:EY643_04545"/>
<dbReference type="Pfam" id="PF02021">
    <property type="entry name" value="UPF0102"/>
    <property type="match status" value="1"/>
</dbReference>
<comment type="similarity">
    <text evidence="1 2">Belongs to the UPF0102 family.</text>
</comment>
<evidence type="ECO:0000256" key="1">
    <source>
        <dbReference type="ARBA" id="ARBA00006738"/>
    </source>
</evidence>
<evidence type="ECO:0000256" key="2">
    <source>
        <dbReference type="HAMAP-Rule" id="MF_00048"/>
    </source>
</evidence>
<dbReference type="PANTHER" id="PTHR34039:SF1">
    <property type="entry name" value="UPF0102 PROTEIN YRAN"/>
    <property type="match status" value="1"/>
</dbReference>
<dbReference type="RefSeq" id="WP_152661077.1">
    <property type="nucleotide sequence ID" value="NZ_CP036422.1"/>
</dbReference>
<name>A0A5P9NGN6_9GAMM</name>
<dbReference type="PANTHER" id="PTHR34039">
    <property type="entry name" value="UPF0102 PROTEIN YRAN"/>
    <property type="match status" value="1"/>
</dbReference>
<dbReference type="NCBIfam" id="TIGR00252">
    <property type="entry name" value="YraN family protein"/>
    <property type="match status" value="1"/>
</dbReference>
<dbReference type="InterPro" id="IPR003509">
    <property type="entry name" value="UPF0102_YraN-like"/>
</dbReference>
<dbReference type="NCBIfam" id="NF009154">
    <property type="entry name" value="PRK12497.3-3"/>
    <property type="match status" value="1"/>
</dbReference>
<dbReference type="InterPro" id="IPR011856">
    <property type="entry name" value="tRNA_endonuc-like_dom_sf"/>
</dbReference>
<reference evidence="3 4" key="1">
    <citation type="submission" date="2019-02" db="EMBL/GenBank/DDBJ databases">
        <authorList>
            <person name="Li S.-H."/>
        </authorList>
    </citation>
    <scope>NUCLEOTIDE SEQUENCE [LARGE SCALE GENOMIC DNA]</scope>
    <source>
        <strain evidence="3 4">IMCC14385</strain>
    </source>
</reference>
<dbReference type="CDD" id="cd20736">
    <property type="entry name" value="PoNe_Nuclease"/>
    <property type="match status" value="1"/>
</dbReference>
<dbReference type="AlphaFoldDB" id="A0A5P9NGN6"/>
<dbReference type="Proteomes" id="UP000326287">
    <property type="component" value="Chromosome"/>
</dbReference>
<evidence type="ECO:0000313" key="3">
    <source>
        <dbReference type="EMBL" id="QFU74970.1"/>
    </source>
</evidence>
<dbReference type="NCBIfam" id="NF009150">
    <property type="entry name" value="PRK12497.1-3"/>
    <property type="match status" value="1"/>
</dbReference>
<dbReference type="InterPro" id="IPR011335">
    <property type="entry name" value="Restrct_endonuc-II-like"/>
</dbReference>
<organism evidence="3 4">
    <name type="scientific">Halioglobus maricola</name>
    <dbReference type="NCBI Taxonomy" id="2601894"/>
    <lineage>
        <taxon>Bacteria</taxon>
        <taxon>Pseudomonadati</taxon>
        <taxon>Pseudomonadota</taxon>
        <taxon>Gammaproteobacteria</taxon>
        <taxon>Cellvibrionales</taxon>
        <taxon>Halieaceae</taxon>
        <taxon>Halioglobus</taxon>
    </lineage>
</organism>
<dbReference type="HAMAP" id="MF_00048">
    <property type="entry name" value="UPF0102"/>
    <property type="match status" value="1"/>
</dbReference>
<proteinExistence type="inferred from homology"/>
<dbReference type="Gene3D" id="3.40.1350.10">
    <property type="match status" value="1"/>
</dbReference>
<gene>
    <name evidence="3" type="ORF">EY643_04545</name>
</gene>
<keyword evidence="4" id="KW-1185">Reference proteome</keyword>